<dbReference type="GO" id="GO:0006261">
    <property type="term" value="P:DNA-templated DNA replication"/>
    <property type="evidence" value="ECO:0007669"/>
    <property type="project" value="UniProtKB-UniRule"/>
</dbReference>
<dbReference type="CDD" id="cd03586">
    <property type="entry name" value="PolY_Pol_IV_kappa"/>
    <property type="match status" value="1"/>
</dbReference>
<evidence type="ECO:0000259" key="15">
    <source>
        <dbReference type="PROSITE" id="PS50173"/>
    </source>
</evidence>
<reference evidence="16 17" key="1">
    <citation type="submission" date="2018-06" db="EMBL/GenBank/DDBJ databases">
        <authorList>
            <consortium name="Pathogen Informatics"/>
            <person name="Doyle S."/>
        </authorList>
    </citation>
    <scope>NUCLEOTIDE SEQUENCE [LARGE SCALE GENOMIC DNA]</scope>
    <source>
        <strain evidence="16 17">NCTC9935</strain>
    </source>
</reference>
<dbReference type="InterPro" id="IPR050116">
    <property type="entry name" value="DNA_polymerase-Y"/>
</dbReference>
<comment type="catalytic activity">
    <reaction evidence="12 13">
        <text>DNA(n) + a 2'-deoxyribonucleoside 5'-triphosphate = DNA(n+1) + diphosphate</text>
        <dbReference type="Rhea" id="RHEA:22508"/>
        <dbReference type="Rhea" id="RHEA-COMP:17339"/>
        <dbReference type="Rhea" id="RHEA-COMP:17340"/>
        <dbReference type="ChEBI" id="CHEBI:33019"/>
        <dbReference type="ChEBI" id="CHEBI:61560"/>
        <dbReference type="ChEBI" id="CHEBI:173112"/>
        <dbReference type="EC" id="2.7.7.7"/>
    </reaction>
</comment>
<dbReference type="GeneID" id="93758963"/>
<dbReference type="OrthoDB" id="9808813at2"/>
<proteinExistence type="inferred from homology"/>
<comment type="similarity">
    <text evidence="1 13">Belongs to the DNA polymerase type-Y family.</text>
</comment>
<dbReference type="Gene3D" id="1.10.150.20">
    <property type="entry name" value="5' to 3' exonuclease, C-terminal subdomain"/>
    <property type="match status" value="1"/>
</dbReference>
<comment type="subcellular location">
    <subcellularLocation>
        <location evidence="13">Cytoplasm</location>
    </subcellularLocation>
</comment>
<dbReference type="Gene3D" id="3.30.70.270">
    <property type="match status" value="1"/>
</dbReference>
<keyword evidence="8 13" id="KW-0460">Magnesium</keyword>
<dbReference type="EC" id="2.7.7.7" evidence="13"/>
<dbReference type="GO" id="GO:0005829">
    <property type="term" value="C:cytosol"/>
    <property type="evidence" value="ECO:0007669"/>
    <property type="project" value="TreeGrafter"/>
</dbReference>
<evidence type="ECO:0000256" key="4">
    <source>
        <dbReference type="ARBA" id="ARBA00022695"/>
    </source>
</evidence>
<dbReference type="EMBL" id="UAPR01000005">
    <property type="protein sequence ID" value="SPT55962.1"/>
    <property type="molecule type" value="Genomic_DNA"/>
</dbReference>
<dbReference type="GO" id="GO:0042276">
    <property type="term" value="P:error-prone translesion synthesis"/>
    <property type="evidence" value="ECO:0007669"/>
    <property type="project" value="TreeGrafter"/>
</dbReference>
<keyword evidence="5 13" id="KW-0235">DNA replication</keyword>
<evidence type="ECO:0000256" key="3">
    <source>
        <dbReference type="ARBA" id="ARBA00022679"/>
    </source>
</evidence>
<evidence type="ECO:0000256" key="5">
    <source>
        <dbReference type="ARBA" id="ARBA00022705"/>
    </source>
</evidence>
<accession>A0A2X0VPV5</accession>
<comment type="subunit">
    <text evidence="13">Monomer.</text>
</comment>
<comment type="function">
    <text evidence="11 13">Poorly processive, error-prone DNA polymerase involved in untargeted mutagenesis. Copies undamaged DNA at stalled replication forks, which arise in vivo from mismatched or misaligned primer ends. These misaligned primers can be extended by PolIV. Exhibits no 3'-5' exonuclease (proofreading) activity. May be involved in translesional synthesis, in conjunction with the beta clamp from PolIII.</text>
</comment>
<dbReference type="Gene3D" id="3.40.1170.60">
    <property type="match status" value="1"/>
</dbReference>
<evidence type="ECO:0000256" key="2">
    <source>
        <dbReference type="ARBA" id="ARBA00022457"/>
    </source>
</evidence>
<evidence type="ECO:0000256" key="14">
    <source>
        <dbReference type="SAM" id="MobiDB-lite"/>
    </source>
</evidence>
<sequence length="447" mass="47570">MSNAPRDARAKRDWGSDDSATPILHVDMDSFYAQVEMREDPSLVGRPIIVGGTSGRGVVTSATYEARALGVRAGMPTSRARALCPSAALIPGNFAAYQRYSREVMRILGTVTPDLEQVSIDEAFLDVSGARRRLGSPLEIATLIRSRIRESVGLPASVGIASTKSVAKIASSHAKPDGLLLIPHEATVEFLHGLPVGALWGVGGRTGAVLEREGIDTIGDLAHAPLARLTKLLGLASAHHLHDLAWGIDPRTVSPVRAEKSVGMERTFEDDVCSRAQIEEFILAASHDCARRLRAGGVVGWTVAIKMRGADFHTITRSVSLVAPTDTGRDIARAARELFSRENMPIGGVRLFGVRVEGLQSRSGGVAVTLDRDERPAASERAMDQIRTRFGAGALAPATLLGKKTPDRRSFGAEDPDASSVEAPSNQRGSARIARLGGGEPHQGTLL</sequence>
<keyword evidence="17" id="KW-1185">Reference proteome</keyword>
<dbReference type="SUPFAM" id="SSF100879">
    <property type="entry name" value="Lesion bypass DNA polymerase (Y-family), little finger domain"/>
    <property type="match status" value="1"/>
</dbReference>
<comment type="cofactor">
    <cofactor evidence="13">
        <name>Mg(2+)</name>
        <dbReference type="ChEBI" id="CHEBI:18420"/>
    </cofactor>
    <text evidence="13">Binds 2 magnesium ions per subunit.</text>
</comment>
<evidence type="ECO:0000256" key="12">
    <source>
        <dbReference type="ARBA" id="ARBA00049244"/>
    </source>
</evidence>
<feature type="active site" evidence="13">
    <location>
        <position position="122"/>
    </location>
</feature>
<dbReference type="Pfam" id="PF00817">
    <property type="entry name" value="IMS"/>
    <property type="match status" value="1"/>
</dbReference>
<evidence type="ECO:0000256" key="7">
    <source>
        <dbReference type="ARBA" id="ARBA00022763"/>
    </source>
</evidence>
<name>A0A2X0VPV5_9ACTO</name>
<dbReference type="InterPro" id="IPR036775">
    <property type="entry name" value="DNA_pol_Y-fam_lit_finger_sf"/>
</dbReference>
<feature type="binding site" evidence="13">
    <location>
        <position position="27"/>
    </location>
    <ligand>
        <name>Mg(2+)</name>
        <dbReference type="ChEBI" id="CHEBI:18420"/>
    </ligand>
</feature>
<protein>
    <recommendedName>
        <fullName evidence="13">DNA polymerase IV</fullName>
        <shortName evidence="13">Pol IV</shortName>
        <ecNumber evidence="13">2.7.7.7</ecNumber>
    </recommendedName>
</protein>
<dbReference type="RefSeq" id="WP_111823970.1">
    <property type="nucleotide sequence ID" value="NZ_CBDERX010000012.1"/>
</dbReference>
<organism evidence="16 17">
    <name type="scientific">Schaalia odontolytica</name>
    <dbReference type="NCBI Taxonomy" id="1660"/>
    <lineage>
        <taxon>Bacteria</taxon>
        <taxon>Bacillati</taxon>
        <taxon>Actinomycetota</taxon>
        <taxon>Actinomycetes</taxon>
        <taxon>Actinomycetales</taxon>
        <taxon>Actinomycetaceae</taxon>
        <taxon>Schaalia</taxon>
    </lineage>
</organism>
<dbReference type="GO" id="GO:0003684">
    <property type="term" value="F:damaged DNA binding"/>
    <property type="evidence" value="ECO:0007669"/>
    <property type="project" value="InterPro"/>
</dbReference>
<evidence type="ECO:0000256" key="10">
    <source>
        <dbReference type="ARBA" id="ARBA00023204"/>
    </source>
</evidence>
<keyword evidence="9 13" id="KW-0239">DNA-directed DNA polymerase</keyword>
<evidence type="ECO:0000256" key="13">
    <source>
        <dbReference type="HAMAP-Rule" id="MF_01113"/>
    </source>
</evidence>
<dbReference type="NCBIfam" id="NF003015">
    <property type="entry name" value="PRK03858.1"/>
    <property type="match status" value="1"/>
</dbReference>
<keyword evidence="2 13" id="KW-0515">Mutator protein</keyword>
<dbReference type="InterPro" id="IPR017961">
    <property type="entry name" value="DNA_pol_Y-fam_little_finger"/>
</dbReference>
<dbReference type="GO" id="GO:0006281">
    <property type="term" value="P:DNA repair"/>
    <property type="evidence" value="ECO:0007669"/>
    <property type="project" value="UniProtKB-UniRule"/>
</dbReference>
<dbReference type="FunFam" id="3.30.1490.100:FF:000004">
    <property type="entry name" value="DNA polymerase IV"/>
    <property type="match status" value="1"/>
</dbReference>
<evidence type="ECO:0000313" key="16">
    <source>
        <dbReference type="EMBL" id="SPT55962.1"/>
    </source>
</evidence>
<dbReference type="STRING" id="1660.APY09_09000"/>
<feature type="binding site" evidence="13">
    <location>
        <position position="121"/>
    </location>
    <ligand>
        <name>Mg(2+)</name>
        <dbReference type="ChEBI" id="CHEBI:18420"/>
    </ligand>
</feature>
<dbReference type="InterPro" id="IPR043502">
    <property type="entry name" value="DNA/RNA_pol_sf"/>
</dbReference>
<feature type="domain" description="UmuC" evidence="15">
    <location>
        <begin position="23"/>
        <end position="203"/>
    </location>
</feature>
<keyword evidence="7 13" id="KW-0227">DNA damage</keyword>
<keyword evidence="10 13" id="KW-0234">DNA repair</keyword>
<evidence type="ECO:0000256" key="11">
    <source>
        <dbReference type="ARBA" id="ARBA00025589"/>
    </source>
</evidence>
<keyword evidence="4 13" id="KW-0548">Nucleotidyltransferase</keyword>
<keyword evidence="6 13" id="KW-0479">Metal-binding</keyword>
<dbReference type="InterPro" id="IPR022880">
    <property type="entry name" value="DNApol_IV"/>
</dbReference>
<dbReference type="PANTHER" id="PTHR11076:SF33">
    <property type="entry name" value="DNA POLYMERASE KAPPA"/>
    <property type="match status" value="1"/>
</dbReference>
<feature type="region of interest" description="Disordered" evidence="14">
    <location>
        <begin position="401"/>
        <end position="447"/>
    </location>
</feature>
<evidence type="ECO:0000256" key="1">
    <source>
        <dbReference type="ARBA" id="ARBA00010945"/>
    </source>
</evidence>
<dbReference type="Gene3D" id="3.30.1490.100">
    <property type="entry name" value="DNA polymerase, Y-family, little finger domain"/>
    <property type="match status" value="1"/>
</dbReference>
<dbReference type="PROSITE" id="PS50173">
    <property type="entry name" value="UMUC"/>
    <property type="match status" value="1"/>
</dbReference>
<dbReference type="GO" id="GO:0003887">
    <property type="term" value="F:DNA-directed DNA polymerase activity"/>
    <property type="evidence" value="ECO:0007669"/>
    <property type="project" value="UniProtKB-UniRule"/>
</dbReference>
<evidence type="ECO:0000256" key="6">
    <source>
        <dbReference type="ARBA" id="ARBA00022723"/>
    </source>
</evidence>
<evidence type="ECO:0000256" key="8">
    <source>
        <dbReference type="ARBA" id="ARBA00022842"/>
    </source>
</evidence>
<evidence type="ECO:0000256" key="9">
    <source>
        <dbReference type="ARBA" id="ARBA00022932"/>
    </source>
</evidence>
<dbReference type="NCBIfam" id="NF002677">
    <property type="entry name" value="PRK02406.1"/>
    <property type="match status" value="1"/>
</dbReference>
<keyword evidence="13" id="KW-0963">Cytoplasm</keyword>
<dbReference type="Pfam" id="PF11799">
    <property type="entry name" value="IMS_C"/>
    <property type="match status" value="1"/>
</dbReference>
<dbReference type="Proteomes" id="UP000250192">
    <property type="component" value="Unassembled WGS sequence"/>
</dbReference>
<dbReference type="SUPFAM" id="SSF56672">
    <property type="entry name" value="DNA/RNA polymerases"/>
    <property type="match status" value="1"/>
</dbReference>
<dbReference type="AlphaFoldDB" id="A0A2X0VPV5"/>
<feature type="site" description="Substrate discrimination" evidence="13">
    <location>
        <position position="32"/>
    </location>
</feature>
<dbReference type="PANTHER" id="PTHR11076">
    <property type="entry name" value="DNA REPAIR POLYMERASE UMUC / TRANSFERASE FAMILY MEMBER"/>
    <property type="match status" value="1"/>
</dbReference>
<dbReference type="InterPro" id="IPR001126">
    <property type="entry name" value="UmuC"/>
</dbReference>
<keyword evidence="3 13" id="KW-0808">Transferase</keyword>
<dbReference type="GO" id="GO:0000287">
    <property type="term" value="F:magnesium ion binding"/>
    <property type="evidence" value="ECO:0007669"/>
    <property type="project" value="UniProtKB-UniRule"/>
</dbReference>
<dbReference type="InterPro" id="IPR043128">
    <property type="entry name" value="Rev_trsase/Diguanyl_cyclase"/>
</dbReference>
<dbReference type="HAMAP" id="MF_01113">
    <property type="entry name" value="DNApol_IV"/>
    <property type="match status" value="1"/>
</dbReference>
<gene>
    <name evidence="16" type="primary">dinB_1</name>
    <name evidence="13" type="synonym">dinB</name>
    <name evidence="16" type="ORF">NCTC9935_01480</name>
</gene>
<evidence type="ECO:0000313" key="17">
    <source>
        <dbReference type="Proteomes" id="UP000250192"/>
    </source>
</evidence>
<keyword evidence="13" id="KW-0238">DNA-binding</keyword>
<dbReference type="GO" id="GO:0009432">
    <property type="term" value="P:SOS response"/>
    <property type="evidence" value="ECO:0007669"/>
    <property type="project" value="TreeGrafter"/>
</dbReference>